<evidence type="ECO:0000256" key="13">
    <source>
        <dbReference type="SAM" id="MobiDB-lite"/>
    </source>
</evidence>
<evidence type="ECO:0000256" key="6">
    <source>
        <dbReference type="ARBA" id="ARBA00023186"/>
    </source>
</evidence>
<dbReference type="GO" id="GO:0000774">
    <property type="term" value="F:adenyl-nucleotide exchange factor activity"/>
    <property type="evidence" value="ECO:0007669"/>
    <property type="project" value="InterPro"/>
</dbReference>
<dbReference type="PANTHER" id="PTHR21237">
    <property type="entry name" value="GRPE PROTEIN"/>
    <property type="match status" value="1"/>
</dbReference>
<comment type="similarity">
    <text evidence="2 10 12">Belongs to the GrpE family.</text>
</comment>
<dbReference type="GO" id="GO:0006457">
    <property type="term" value="P:protein folding"/>
    <property type="evidence" value="ECO:0007669"/>
    <property type="project" value="InterPro"/>
</dbReference>
<evidence type="ECO:0000256" key="11">
    <source>
        <dbReference type="RuleBase" id="RU000639"/>
    </source>
</evidence>
<dbReference type="NCBIfam" id="NF010748">
    <property type="entry name" value="PRK14150.1"/>
    <property type="match status" value="1"/>
</dbReference>
<dbReference type="GO" id="GO:0042803">
    <property type="term" value="F:protein homodimerization activity"/>
    <property type="evidence" value="ECO:0007669"/>
    <property type="project" value="InterPro"/>
</dbReference>
<dbReference type="InterPro" id="IPR000740">
    <property type="entry name" value="GrpE"/>
</dbReference>
<evidence type="ECO:0000313" key="14">
    <source>
        <dbReference type="EMBL" id="EGG29373.1"/>
    </source>
</evidence>
<evidence type="ECO:0000256" key="5">
    <source>
        <dbReference type="ARBA" id="ARBA00023016"/>
    </source>
</evidence>
<dbReference type="Gene3D" id="3.90.20.20">
    <property type="match status" value="1"/>
</dbReference>
<feature type="region of interest" description="Disordered" evidence="13">
    <location>
        <begin position="1"/>
        <end position="36"/>
    </location>
</feature>
<evidence type="ECO:0000313" key="15">
    <source>
        <dbReference type="Proteomes" id="UP000005615"/>
    </source>
</evidence>
<dbReference type="NCBIfam" id="NF010749">
    <property type="entry name" value="PRK14151.1"/>
    <property type="match status" value="1"/>
</dbReference>
<dbReference type="PROSITE" id="PS01071">
    <property type="entry name" value="GRPE"/>
    <property type="match status" value="1"/>
</dbReference>
<protein>
    <recommendedName>
        <fullName evidence="8 10">Protein GrpE</fullName>
    </recommendedName>
    <alternativeName>
        <fullName evidence="9 10">HSP-70 cofactor</fullName>
    </alternativeName>
</protein>
<evidence type="ECO:0000256" key="1">
    <source>
        <dbReference type="ARBA" id="ARBA00004496"/>
    </source>
</evidence>
<sequence length="190" mass="20908">MSDQKDHEQPEVNLENVQVEAVETADTEQPAAAEQISPEQQIEALEQALGEAKEAVLRAQADAINAQRRAEKEIEKARKFALEGFSREVLVVADNLERALSVVNPEDESVKPIVEGIELTLKSFSDVLAKFNVEAVDPHGEPFDPQVHQAMSMVPNPEVEPNTVIAVMQKGYTLNGRLIRPAMVMVSKAD</sequence>
<accession>F3L2Q5</accession>
<dbReference type="Pfam" id="PF01025">
    <property type="entry name" value="GrpE"/>
    <property type="match status" value="1"/>
</dbReference>
<comment type="subunit">
    <text evidence="3 10">Homodimer.</text>
</comment>
<reference evidence="14 15" key="1">
    <citation type="journal article" date="2011" name="J. Bacteriol.">
        <title>Genome sequence of strain IMCC3088, a proteorhodopsin-containing marine bacterium belonging to the OM60/NOR5 clade.</title>
        <authorList>
            <person name="Jang Y."/>
            <person name="Oh H.M."/>
            <person name="Kang I."/>
            <person name="Lee K."/>
            <person name="Yang S.J."/>
            <person name="Cho J.C."/>
        </authorList>
    </citation>
    <scope>NUCLEOTIDE SEQUENCE [LARGE SCALE GENOMIC DNA]</scope>
    <source>
        <strain evidence="14 15">IMCC3088</strain>
    </source>
</reference>
<evidence type="ECO:0000256" key="3">
    <source>
        <dbReference type="ARBA" id="ARBA00011738"/>
    </source>
</evidence>
<evidence type="ECO:0000256" key="2">
    <source>
        <dbReference type="ARBA" id="ARBA00009054"/>
    </source>
</evidence>
<dbReference type="AlphaFoldDB" id="F3L2Q5"/>
<keyword evidence="4 10" id="KW-0963">Cytoplasm</keyword>
<dbReference type="EMBL" id="AEIG01000055">
    <property type="protein sequence ID" value="EGG29373.1"/>
    <property type="molecule type" value="Genomic_DNA"/>
</dbReference>
<feature type="compositionally biased region" description="Basic and acidic residues" evidence="13">
    <location>
        <begin position="1"/>
        <end position="10"/>
    </location>
</feature>
<dbReference type="GO" id="GO:0005829">
    <property type="term" value="C:cytosol"/>
    <property type="evidence" value="ECO:0007669"/>
    <property type="project" value="TreeGrafter"/>
</dbReference>
<dbReference type="NCBIfam" id="NF010738">
    <property type="entry name" value="PRK14140.1"/>
    <property type="match status" value="1"/>
</dbReference>
<dbReference type="STRING" id="2518989.IMCC3088_1829"/>
<evidence type="ECO:0000256" key="10">
    <source>
        <dbReference type="HAMAP-Rule" id="MF_01151"/>
    </source>
</evidence>
<evidence type="ECO:0000256" key="4">
    <source>
        <dbReference type="ARBA" id="ARBA00022490"/>
    </source>
</evidence>
<dbReference type="OrthoDB" id="9789811at2"/>
<dbReference type="InterPro" id="IPR013805">
    <property type="entry name" value="GrpE_CC"/>
</dbReference>
<keyword evidence="5 10" id="KW-0346">Stress response</keyword>
<evidence type="ECO:0000256" key="12">
    <source>
        <dbReference type="RuleBase" id="RU004478"/>
    </source>
</evidence>
<evidence type="ECO:0000256" key="7">
    <source>
        <dbReference type="ARBA" id="ARBA00053401"/>
    </source>
</evidence>
<dbReference type="SUPFAM" id="SSF58014">
    <property type="entry name" value="Coiled-coil domain of nucleotide exchange factor GrpE"/>
    <property type="match status" value="1"/>
</dbReference>
<comment type="function">
    <text evidence="7 10 11">Participates actively in the response to hyperosmotic and heat shock by preventing the aggregation of stress-denatured proteins, in association with DnaK and GrpE. It is the nucleotide exchange factor for DnaK and may function as a thermosensor. Unfolded proteins bind initially to DnaJ; upon interaction with the DnaJ-bound protein, DnaK hydrolyzes its bound ATP, resulting in the formation of a stable complex. GrpE releases ADP from DnaK; ATP binding to DnaK triggers the release of the substrate protein, thus completing the reaction cycle. Several rounds of ATP-dependent interactions between DnaJ, DnaK and GrpE are required for fully efficient folding.</text>
</comment>
<proteinExistence type="inferred from homology"/>
<gene>
    <name evidence="10" type="primary">grpE</name>
    <name evidence="14" type="ORF">IMCC3088_1829</name>
</gene>
<dbReference type="Proteomes" id="UP000005615">
    <property type="component" value="Unassembled WGS sequence"/>
</dbReference>
<dbReference type="GO" id="GO:0051082">
    <property type="term" value="F:unfolded protein binding"/>
    <property type="evidence" value="ECO:0007669"/>
    <property type="project" value="TreeGrafter"/>
</dbReference>
<dbReference type="PANTHER" id="PTHR21237:SF23">
    <property type="entry name" value="GRPE PROTEIN HOMOLOG, MITOCHONDRIAL"/>
    <property type="match status" value="1"/>
</dbReference>
<dbReference type="HAMAP" id="MF_01151">
    <property type="entry name" value="GrpE"/>
    <property type="match status" value="1"/>
</dbReference>
<comment type="subcellular location">
    <subcellularLocation>
        <location evidence="1 10">Cytoplasm</location>
    </subcellularLocation>
</comment>
<evidence type="ECO:0000256" key="8">
    <source>
        <dbReference type="ARBA" id="ARBA00072274"/>
    </source>
</evidence>
<dbReference type="CDD" id="cd00446">
    <property type="entry name" value="GrpE"/>
    <property type="match status" value="1"/>
</dbReference>
<dbReference type="RefSeq" id="WP_009576062.1">
    <property type="nucleotide sequence ID" value="NZ_AEIG01000055.1"/>
</dbReference>
<dbReference type="Gene3D" id="2.30.22.10">
    <property type="entry name" value="Head domain of nucleotide exchange factor GrpE"/>
    <property type="match status" value="1"/>
</dbReference>
<evidence type="ECO:0000256" key="9">
    <source>
        <dbReference type="ARBA" id="ARBA00076414"/>
    </source>
</evidence>
<dbReference type="SUPFAM" id="SSF51064">
    <property type="entry name" value="Head domain of nucleotide exchange factor GrpE"/>
    <property type="match status" value="1"/>
</dbReference>
<keyword evidence="6 10" id="KW-0143">Chaperone</keyword>
<keyword evidence="15" id="KW-1185">Reference proteome</keyword>
<comment type="caution">
    <text evidence="14">The sequence shown here is derived from an EMBL/GenBank/DDBJ whole genome shotgun (WGS) entry which is preliminary data.</text>
</comment>
<dbReference type="PRINTS" id="PR00773">
    <property type="entry name" value="GRPEPROTEIN"/>
</dbReference>
<organism evidence="14 15">
    <name type="scientific">Aequoribacter fuscus</name>
    <dbReference type="NCBI Taxonomy" id="2518989"/>
    <lineage>
        <taxon>Bacteria</taxon>
        <taxon>Pseudomonadati</taxon>
        <taxon>Pseudomonadota</taxon>
        <taxon>Gammaproteobacteria</taxon>
        <taxon>Cellvibrionales</taxon>
        <taxon>Halieaceae</taxon>
        <taxon>Aequoribacter</taxon>
    </lineage>
</organism>
<dbReference type="eggNOG" id="COG0576">
    <property type="taxonomic scope" value="Bacteria"/>
</dbReference>
<dbReference type="GO" id="GO:0051087">
    <property type="term" value="F:protein-folding chaperone binding"/>
    <property type="evidence" value="ECO:0007669"/>
    <property type="project" value="InterPro"/>
</dbReference>
<name>F3L2Q5_9GAMM</name>
<dbReference type="NCBIfam" id="NF010737">
    <property type="entry name" value="PRK14139.1"/>
    <property type="match status" value="1"/>
</dbReference>
<dbReference type="InterPro" id="IPR009012">
    <property type="entry name" value="GrpE_head"/>
</dbReference>
<dbReference type="FunFam" id="2.30.22.10:FF:000001">
    <property type="entry name" value="Protein GrpE"/>
    <property type="match status" value="1"/>
</dbReference>